<dbReference type="RefSeq" id="WP_320378681.1">
    <property type="nucleotide sequence ID" value="NZ_JAWDIQ010000001.1"/>
</dbReference>
<accession>A0ABU5CNH3</accession>
<protein>
    <submittedName>
        <fullName evidence="1">Uncharacterized protein</fullName>
    </submittedName>
</protein>
<organism evidence="1 2">
    <name type="scientific">Paracerasibacillus soli</name>
    <dbReference type="NCBI Taxonomy" id="480284"/>
    <lineage>
        <taxon>Bacteria</taxon>
        <taxon>Bacillati</taxon>
        <taxon>Bacillota</taxon>
        <taxon>Bacilli</taxon>
        <taxon>Bacillales</taxon>
        <taxon>Bacillaceae</taxon>
        <taxon>Paracerasibacillus</taxon>
    </lineage>
</organism>
<reference evidence="1 2" key="1">
    <citation type="submission" date="2023-10" db="EMBL/GenBank/DDBJ databases">
        <title>Virgibacillus soli CC-YMP-6 genome.</title>
        <authorList>
            <person name="Miliotis G."/>
            <person name="Sengupta P."/>
            <person name="Hameed A."/>
            <person name="Chuvochina M."/>
            <person name="Mcdonagh F."/>
            <person name="Simpson A.C."/>
            <person name="Singh N.K."/>
            <person name="Rekha P.D."/>
            <person name="Raman K."/>
            <person name="Hugenholtz P."/>
            <person name="Venkateswaran K."/>
        </authorList>
    </citation>
    <scope>NUCLEOTIDE SEQUENCE [LARGE SCALE GENOMIC DNA]</scope>
    <source>
        <strain evidence="1 2">CC-YMP-6</strain>
    </source>
</reference>
<name>A0ABU5CNH3_9BACI</name>
<proteinExistence type="predicted"/>
<dbReference type="EMBL" id="JAWDIQ010000001">
    <property type="protein sequence ID" value="MDY0407904.1"/>
    <property type="molecule type" value="Genomic_DNA"/>
</dbReference>
<sequence>MSISNDIRNVLDIQDKNIYISDNAVTYGIHKGKACKFKENNVQLMHPLIKEQA</sequence>
<dbReference type="Proteomes" id="UP001275315">
    <property type="component" value="Unassembled WGS sequence"/>
</dbReference>
<evidence type="ECO:0000313" key="2">
    <source>
        <dbReference type="Proteomes" id="UP001275315"/>
    </source>
</evidence>
<comment type="caution">
    <text evidence="1">The sequence shown here is derived from an EMBL/GenBank/DDBJ whole genome shotgun (WGS) entry which is preliminary data.</text>
</comment>
<evidence type="ECO:0000313" key="1">
    <source>
        <dbReference type="EMBL" id="MDY0407904.1"/>
    </source>
</evidence>
<keyword evidence="2" id="KW-1185">Reference proteome</keyword>
<gene>
    <name evidence="1" type="ORF">RWD45_03870</name>
</gene>